<feature type="compositionally biased region" description="Polar residues" evidence="1">
    <location>
        <begin position="1034"/>
        <end position="1062"/>
    </location>
</feature>
<keyword evidence="2" id="KW-1133">Transmembrane helix</keyword>
<gene>
    <name evidence="5" type="ORF">GSCOC_T00005269001</name>
</gene>
<dbReference type="OrthoDB" id="617191at2759"/>
<keyword evidence="6" id="KW-1185">Reference proteome</keyword>
<organism evidence="5 6">
    <name type="scientific">Coffea canephora</name>
    <name type="common">Robusta coffee</name>
    <dbReference type="NCBI Taxonomy" id="49390"/>
    <lineage>
        <taxon>Eukaryota</taxon>
        <taxon>Viridiplantae</taxon>
        <taxon>Streptophyta</taxon>
        <taxon>Embryophyta</taxon>
        <taxon>Tracheophyta</taxon>
        <taxon>Spermatophyta</taxon>
        <taxon>Magnoliopsida</taxon>
        <taxon>eudicotyledons</taxon>
        <taxon>Gunneridae</taxon>
        <taxon>Pentapetalae</taxon>
        <taxon>asterids</taxon>
        <taxon>lamiids</taxon>
        <taxon>Gentianales</taxon>
        <taxon>Rubiaceae</taxon>
        <taxon>Ixoroideae</taxon>
        <taxon>Gardenieae complex</taxon>
        <taxon>Bertiereae - Coffeeae clade</taxon>
        <taxon>Coffeeae</taxon>
        <taxon>Coffea</taxon>
    </lineage>
</organism>
<keyword evidence="3" id="KW-0732">Signal</keyword>
<dbReference type="PANTHER" id="PTHR34677:SF1">
    <property type="entry name" value="TRANSMEMBRANE PROTEIN"/>
    <property type="match status" value="1"/>
</dbReference>
<evidence type="ECO:0000256" key="2">
    <source>
        <dbReference type="SAM" id="Phobius"/>
    </source>
</evidence>
<feature type="region of interest" description="Disordered" evidence="1">
    <location>
        <begin position="990"/>
        <end position="1011"/>
    </location>
</feature>
<keyword evidence="2" id="KW-0812">Transmembrane</keyword>
<feature type="chain" id="PRO_5001655527" description="Bacterial Ig-like domain-containing protein" evidence="3">
    <location>
        <begin position="31"/>
        <end position="1080"/>
    </location>
</feature>
<feature type="transmembrane region" description="Helical" evidence="2">
    <location>
        <begin position="955"/>
        <end position="976"/>
    </location>
</feature>
<feature type="signal peptide" evidence="3">
    <location>
        <begin position="1"/>
        <end position="30"/>
    </location>
</feature>
<dbReference type="PANTHER" id="PTHR34677">
    <property type="match status" value="1"/>
</dbReference>
<feature type="region of interest" description="Disordered" evidence="1">
    <location>
        <begin position="1024"/>
        <end position="1080"/>
    </location>
</feature>
<evidence type="ECO:0000259" key="4">
    <source>
        <dbReference type="Pfam" id="PF19078"/>
    </source>
</evidence>
<evidence type="ECO:0000256" key="1">
    <source>
        <dbReference type="SAM" id="MobiDB-lite"/>
    </source>
</evidence>
<dbReference type="InterPro" id="IPR044048">
    <property type="entry name" value="Big_12"/>
</dbReference>
<dbReference type="EMBL" id="HG739224">
    <property type="protein sequence ID" value="CDP16917.1"/>
    <property type="molecule type" value="Genomic_DNA"/>
</dbReference>
<feature type="transmembrane region" description="Helical" evidence="2">
    <location>
        <begin position="704"/>
        <end position="727"/>
    </location>
</feature>
<reference evidence="6" key="1">
    <citation type="journal article" date="2014" name="Science">
        <title>The coffee genome provides insight into the convergent evolution of caffeine biosynthesis.</title>
        <authorList>
            <person name="Denoeud F."/>
            <person name="Carretero-Paulet L."/>
            <person name="Dereeper A."/>
            <person name="Droc G."/>
            <person name="Guyot R."/>
            <person name="Pietrella M."/>
            <person name="Zheng C."/>
            <person name="Alberti A."/>
            <person name="Anthony F."/>
            <person name="Aprea G."/>
            <person name="Aury J.M."/>
            <person name="Bento P."/>
            <person name="Bernard M."/>
            <person name="Bocs S."/>
            <person name="Campa C."/>
            <person name="Cenci A."/>
            <person name="Combes M.C."/>
            <person name="Crouzillat D."/>
            <person name="Da Silva C."/>
            <person name="Daddiego L."/>
            <person name="De Bellis F."/>
            <person name="Dussert S."/>
            <person name="Garsmeur O."/>
            <person name="Gayraud T."/>
            <person name="Guignon V."/>
            <person name="Jahn K."/>
            <person name="Jamilloux V."/>
            <person name="Joet T."/>
            <person name="Labadie K."/>
            <person name="Lan T."/>
            <person name="Leclercq J."/>
            <person name="Lepelley M."/>
            <person name="Leroy T."/>
            <person name="Li L.T."/>
            <person name="Librado P."/>
            <person name="Lopez L."/>
            <person name="Munoz A."/>
            <person name="Noel B."/>
            <person name="Pallavicini A."/>
            <person name="Perrotta G."/>
            <person name="Poncet V."/>
            <person name="Pot D."/>
            <person name="Priyono X."/>
            <person name="Rigoreau M."/>
            <person name="Rouard M."/>
            <person name="Rozas J."/>
            <person name="Tranchant-Dubreuil C."/>
            <person name="VanBuren R."/>
            <person name="Zhang Q."/>
            <person name="Andrade A.C."/>
            <person name="Argout X."/>
            <person name="Bertrand B."/>
            <person name="de Kochko A."/>
            <person name="Graziosi G."/>
            <person name="Henry R.J."/>
            <person name="Jayarama X."/>
            <person name="Ming R."/>
            <person name="Nagai C."/>
            <person name="Rounsley S."/>
            <person name="Sankoff D."/>
            <person name="Giuliano G."/>
            <person name="Albert V.A."/>
            <person name="Wincker P."/>
            <person name="Lashermes P."/>
        </authorList>
    </citation>
    <scope>NUCLEOTIDE SEQUENCE [LARGE SCALE GENOMIC DNA]</scope>
    <source>
        <strain evidence="6">cv. DH200-94</strain>
    </source>
</reference>
<feature type="transmembrane region" description="Helical" evidence="2">
    <location>
        <begin position="919"/>
        <end position="943"/>
    </location>
</feature>
<sequence>MISLKNLSSSSWLVLQLWVILLFGVGAVRGNSEVAVKLLKTPHAVSKRDYATFRFEVVVNGESCRECITNCKLDDGLATVCENRSVSYAQLQDGNHTFEVCTNASQGVGCTSYNWSVDTIPPTAFVTASTNFTNASKVLVYVSFSEPCIDGGGFQCSSPDACNLLVYGAGQVVPNTLNVIEPNLKFSLTVSLSTSVQYGRVVVVMDKNFCTDSAGNSFTRTGNSSLYIHFDRRSVFANLRTHIPAKVLQINREARTVLATNKTKNLKLYLYFTEPVLNSSAEIMKTVNTSLGSLLPIRGNDLGKRRFGFQVKDIPDMAIITVSFDSNQILSRQGTSVSPMAPVTFLYDSLRPTVRLSTTSHTRTKDESIPVLIKFMKPVFGFNSSHISISGGHLESFQKLSTSTYTMDVQADDGSISISIPENITEDVAGNRNLGSNILHVRHYSVSVVSLVLSSFITAAFAVTSLVSGFLTISTASLQSVGAFKRPTPLLTSEPTRSLFRMASHIQVYALSRWLAVSLPVEYSEFARGLQWSIPYFRLPWETLKFPPHMGGTNSPTNPYSFTSKHHYPGVAMDLTSEEQNFLKAPKVYGLPLSPMEYRTFFEGQSMIPEAEHIVNPQTAHGWRDFKRSMFWLAVIYGSLMLLHTLLFSILWLRKKNTEKNRSYGALIFPRFEIFLLILALPCICEASAALLKGGASSGMVVGILLLAVVFFLLLALLLFLSVGITLGKLLQYKEVHQEGEAIHWYQEIIRVTLGPGKRGQWTWKNDSKSTCLTMLGPLFEDLRGPPKYMLSQITGGNVQKQRDRIIASDDETEDAEAPFIQKVFGILRIYYTLLEVAKRVVLGIVAGAYSENWASRTPTITLLCITSFQLFFMVLKKPFIKKKVQLVEIISVSCEFGIFATCLVLLYKGFSAKDETKIGIFMLSLFLLAFLAQLINQSYALYRQAKKLDPAGNFLTGLKIALIGFLLLFIPQRWIKNLESKFPLYNTAEGEGTTTSSGDRRSSSRSSDERPWLRQLRELARSSFSKERAATPTDPSTSQGTWSGFWNLKRSGSPSMTSSSDFKAKSRLSKDLESIFSSK</sequence>
<feature type="transmembrane region" description="Helical" evidence="2">
    <location>
        <begin position="630"/>
        <end position="653"/>
    </location>
</feature>
<feature type="compositionally biased region" description="Basic and acidic residues" evidence="1">
    <location>
        <begin position="1063"/>
        <end position="1074"/>
    </location>
</feature>
<proteinExistence type="predicted"/>
<dbReference type="STRING" id="49390.A0A068V8N8"/>
<keyword evidence="2" id="KW-0472">Membrane</keyword>
<name>A0A068V8N8_COFCA</name>
<dbReference type="OMA" id="LIKFMKP"/>
<dbReference type="AlphaFoldDB" id="A0A068V8N8"/>
<feature type="compositionally biased region" description="Basic and acidic residues" evidence="1">
    <location>
        <begin position="999"/>
        <end position="1011"/>
    </location>
</feature>
<dbReference type="PhylomeDB" id="A0A068V8N8"/>
<evidence type="ECO:0000256" key="3">
    <source>
        <dbReference type="SAM" id="SignalP"/>
    </source>
</evidence>
<protein>
    <recommendedName>
        <fullName evidence="4">Bacterial Ig-like domain-containing protein</fullName>
    </recommendedName>
</protein>
<dbReference type="Pfam" id="PF19078">
    <property type="entry name" value="Big_12"/>
    <property type="match status" value="1"/>
</dbReference>
<feature type="transmembrane region" description="Helical" evidence="2">
    <location>
        <begin position="856"/>
        <end position="875"/>
    </location>
</feature>
<dbReference type="InParanoid" id="A0A068V8N8"/>
<dbReference type="Gramene" id="CDP16917">
    <property type="protein sequence ID" value="CDP16917"/>
    <property type="gene ID" value="GSCOC_T00005269001"/>
</dbReference>
<feature type="domain" description="Bacterial Ig-like" evidence="4">
    <location>
        <begin position="348"/>
        <end position="436"/>
    </location>
</feature>
<feature type="transmembrane region" description="Helical" evidence="2">
    <location>
        <begin position="887"/>
        <end position="907"/>
    </location>
</feature>
<accession>A0A068V8N8</accession>
<evidence type="ECO:0000313" key="5">
    <source>
        <dbReference type="EMBL" id="CDP16917.1"/>
    </source>
</evidence>
<dbReference type="FunCoup" id="A0A068V8N8">
    <property type="interactions" value="1427"/>
</dbReference>
<evidence type="ECO:0000313" key="6">
    <source>
        <dbReference type="Proteomes" id="UP000295252"/>
    </source>
</evidence>
<feature type="transmembrane region" description="Helical" evidence="2">
    <location>
        <begin position="674"/>
        <end position="692"/>
    </location>
</feature>
<dbReference type="Proteomes" id="UP000295252">
    <property type="component" value="Chromosome VI"/>
</dbReference>